<dbReference type="GeneID" id="117348453"/>
<dbReference type="InParanoid" id="A0A6P8PLR6"/>
<dbReference type="PROSITE" id="PS50262">
    <property type="entry name" value="G_PROTEIN_RECEP_F1_2"/>
    <property type="match status" value="1"/>
</dbReference>
<keyword evidence="5 10" id="KW-0297">G-protein coupled receptor</keyword>
<dbReference type="RefSeq" id="XP_033776531.1">
    <property type="nucleotide sequence ID" value="XM_033920640.1"/>
</dbReference>
<feature type="transmembrane region" description="Helical" evidence="11">
    <location>
        <begin position="209"/>
        <end position="237"/>
    </location>
</feature>
<evidence type="ECO:0000313" key="14">
    <source>
        <dbReference type="RefSeq" id="XP_033776531.1"/>
    </source>
</evidence>
<evidence type="ECO:0000256" key="11">
    <source>
        <dbReference type="SAM" id="Phobius"/>
    </source>
</evidence>
<name>A0A6P8PLR6_GEOSA</name>
<dbReference type="PROSITE" id="PS00237">
    <property type="entry name" value="G_PROTEIN_RECEP_F1_1"/>
    <property type="match status" value="1"/>
</dbReference>
<gene>
    <name evidence="14" type="primary">LOC117348453</name>
</gene>
<dbReference type="PANTHER" id="PTHR11334">
    <property type="entry name" value="MAS-RELATED G-PROTEIN COUPLED RECEPTOR"/>
    <property type="match status" value="1"/>
</dbReference>
<keyword evidence="2" id="KW-1003">Cell membrane</keyword>
<evidence type="ECO:0000256" key="7">
    <source>
        <dbReference type="ARBA" id="ARBA00023170"/>
    </source>
</evidence>
<evidence type="ECO:0000256" key="2">
    <source>
        <dbReference type="ARBA" id="ARBA00022475"/>
    </source>
</evidence>
<accession>A0A6P8PLR6</accession>
<evidence type="ECO:0000256" key="4">
    <source>
        <dbReference type="ARBA" id="ARBA00022989"/>
    </source>
</evidence>
<evidence type="ECO:0000259" key="12">
    <source>
        <dbReference type="PROSITE" id="PS50262"/>
    </source>
</evidence>
<keyword evidence="8 10" id="KW-0807">Transducer</keyword>
<dbReference type="InterPro" id="IPR026234">
    <property type="entry name" value="MRGPCRFAMILY"/>
</dbReference>
<feature type="transmembrane region" description="Helical" evidence="11">
    <location>
        <begin position="166"/>
        <end position="189"/>
    </location>
</feature>
<dbReference type="Pfam" id="PF00001">
    <property type="entry name" value="7tm_1"/>
    <property type="match status" value="1"/>
</dbReference>
<dbReference type="PANTHER" id="PTHR11334:SF29">
    <property type="entry name" value="MAS-RELATED G-PROTEIN COUPLED RECEPTOR MEMBER X2"/>
    <property type="match status" value="1"/>
</dbReference>
<evidence type="ECO:0000313" key="13">
    <source>
        <dbReference type="Proteomes" id="UP000515159"/>
    </source>
</evidence>
<dbReference type="FunFam" id="1.20.1070.10:FF:000193">
    <property type="entry name" value="Mas-related G-protein coupled receptor member E"/>
    <property type="match status" value="1"/>
</dbReference>
<dbReference type="GO" id="GO:0005886">
    <property type="term" value="C:plasma membrane"/>
    <property type="evidence" value="ECO:0007669"/>
    <property type="project" value="UniProtKB-SubCell"/>
</dbReference>
<evidence type="ECO:0000256" key="6">
    <source>
        <dbReference type="ARBA" id="ARBA00023136"/>
    </source>
</evidence>
<dbReference type="Proteomes" id="UP000515159">
    <property type="component" value="Chromosome 14"/>
</dbReference>
<comment type="subcellular location">
    <subcellularLocation>
        <location evidence="1">Cell membrane</location>
        <topology evidence="1">Multi-pass membrane protein</topology>
    </subcellularLocation>
</comment>
<evidence type="ECO:0000256" key="1">
    <source>
        <dbReference type="ARBA" id="ARBA00004651"/>
    </source>
</evidence>
<keyword evidence="3 10" id="KW-0812">Transmembrane</keyword>
<evidence type="ECO:0000256" key="10">
    <source>
        <dbReference type="RuleBase" id="RU000688"/>
    </source>
</evidence>
<feature type="domain" description="G-protein coupled receptors family 1 profile" evidence="12">
    <location>
        <begin position="67"/>
        <end position="304"/>
    </location>
</feature>
<dbReference type="PRINTS" id="PR02108">
    <property type="entry name" value="MRGPCRFAMILY"/>
</dbReference>
<dbReference type="PRINTS" id="PR00237">
    <property type="entry name" value="GPCRRHODOPSN"/>
</dbReference>
<feature type="transmembrane region" description="Helical" evidence="11">
    <location>
        <begin position="283"/>
        <end position="307"/>
    </location>
</feature>
<dbReference type="Gene3D" id="1.20.1070.10">
    <property type="entry name" value="Rhodopsin 7-helix transmembrane proteins"/>
    <property type="match status" value="1"/>
</dbReference>
<evidence type="ECO:0000256" key="8">
    <source>
        <dbReference type="ARBA" id="ARBA00023224"/>
    </source>
</evidence>
<keyword evidence="7 10" id="KW-0675">Receptor</keyword>
<protein>
    <submittedName>
        <fullName evidence="14">Mas-related G-protein coupled receptor member H-like</fullName>
    </submittedName>
</protein>
<comment type="similarity">
    <text evidence="9">Belongs to the G-protein coupled receptor 1 family. Mas subfamily.</text>
</comment>
<keyword evidence="6 11" id="KW-0472">Membrane</keyword>
<reference evidence="14" key="1">
    <citation type="submission" date="2025-08" db="UniProtKB">
        <authorList>
            <consortium name="RefSeq"/>
        </authorList>
    </citation>
    <scope>IDENTIFICATION</scope>
</reference>
<keyword evidence="4 11" id="KW-1133">Transmembrane helix</keyword>
<keyword evidence="13" id="KW-1185">Reference proteome</keyword>
<feature type="transmembrane region" description="Helical" evidence="11">
    <location>
        <begin position="123"/>
        <end position="145"/>
    </location>
</feature>
<organism evidence="13 14">
    <name type="scientific">Geotrypetes seraphini</name>
    <name type="common">Gaboon caecilian</name>
    <name type="synonym">Caecilia seraphini</name>
    <dbReference type="NCBI Taxonomy" id="260995"/>
    <lineage>
        <taxon>Eukaryota</taxon>
        <taxon>Metazoa</taxon>
        <taxon>Chordata</taxon>
        <taxon>Craniata</taxon>
        <taxon>Vertebrata</taxon>
        <taxon>Euteleostomi</taxon>
        <taxon>Amphibia</taxon>
        <taxon>Gymnophiona</taxon>
        <taxon>Geotrypetes</taxon>
    </lineage>
</organism>
<proteinExistence type="inferred from homology"/>
<feature type="transmembrane region" description="Helical" evidence="11">
    <location>
        <begin position="249"/>
        <end position="271"/>
    </location>
</feature>
<dbReference type="KEGG" id="gsh:117348453"/>
<evidence type="ECO:0000256" key="3">
    <source>
        <dbReference type="ARBA" id="ARBA00022692"/>
    </source>
</evidence>
<feature type="transmembrane region" description="Helical" evidence="11">
    <location>
        <begin position="47"/>
        <end position="75"/>
    </location>
</feature>
<dbReference type="InterPro" id="IPR017452">
    <property type="entry name" value="GPCR_Rhodpsn_7TM"/>
</dbReference>
<feature type="transmembrane region" description="Helical" evidence="11">
    <location>
        <begin position="87"/>
        <end position="117"/>
    </location>
</feature>
<evidence type="ECO:0000256" key="5">
    <source>
        <dbReference type="ARBA" id="ARBA00023040"/>
    </source>
</evidence>
<sequence length="333" mass="38006">MMMGLSNAMVTEPRAWAVEAGESTDAMNFIESLDWTTESSNDFENSIIWSILIVFVAPVIALFGLVGNGIVLWFLSFRIKRNKFTVYILNLAIADFLFLLSYMVLMSVCILSLMGYLNFSDTYVGVIAFLYLFGYNTSQCFLTAISTERCLSILYPIWYHCQRPRHLSSVLCTVLWAIAALVAGTDYFFCLDDTGFSEFPEKQLRICRIVSIVIILLTFLVFTPIMITSSLTLLIKVQRTSMRRHPPKLYIIIVITVALFLAFSTPFRVFLFLSNYNQTIPSMFFIGCCIMLSTVNSCLNPLVYFCFGRRSRRRAQRSLTEVLQGVFKDETES</sequence>
<evidence type="ECO:0000256" key="9">
    <source>
        <dbReference type="ARBA" id="ARBA00061394"/>
    </source>
</evidence>
<dbReference type="SUPFAM" id="SSF81321">
    <property type="entry name" value="Family A G protein-coupled receptor-like"/>
    <property type="match status" value="1"/>
</dbReference>
<dbReference type="OrthoDB" id="9631784at2759"/>
<dbReference type="AlphaFoldDB" id="A0A6P8PLR6"/>
<dbReference type="InterPro" id="IPR000276">
    <property type="entry name" value="GPCR_Rhodpsn"/>
</dbReference>
<dbReference type="GO" id="GO:0004930">
    <property type="term" value="F:G protein-coupled receptor activity"/>
    <property type="evidence" value="ECO:0007669"/>
    <property type="project" value="UniProtKB-KW"/>
</dbReference>
<dbReference type="CDD" id="cd14973">
    <property type="entry name" value="7tmA_Mrgpr"/>
    <property type="match status" value="1"/>
</dbReference>